<feature type="transmembrane region" description="Helical" evidence="5">
    <location>
        <begin position="205"/>
        <end position="229"/>
    </location>
</feature>
<feature type="compositionally biased region" description="Basic residues" evidence="4">
    <location>
        <begin position="702"/>
        <end position="712"/>
    </location>
</feature>
<reference evidence="6 7" key="1">
    <citation type="submission" date="2019-06" db="EMBL/GenBank/DDBJ databases">
        <title>Genomics analysis of Aphanomyces spp. identifies a new class of oomycete effector associated with host adaptation.</title>
        <authorList>
            <person name="Gaulin E."/>
        </authorList>
    </citation>
    <scope>NUCLEOTIDE SEQUENCE [LARGE SCALE GENOMIC DNA]</scope>
    <source>
        <strain evidence="6 7">E</strain>
    </source>
</reference>
<sequence length="712" mass="77098">MHCTAKGVVALVLCFVTAGLSWTQFIIPLWLVSDNDIGKSSAIRSIGVAGLCFETNHSNGIVCASYFSAPSPINEVERANLPTSRPNLPYSLSNQSICALYAQTNDGDKLDIGGAYPKEVLNDEFLDRTCGSLGSSTLTFAISTSILGTLMFVALAVWTCATTTKSCMLALSKLLAFAALVANLLTITMWFVQQSSLHVGVGVSLGLSFFLSVASATLYCGCITAIGMLRLKERHEKFREKSLRLQSIRDLERAASIKRAKSLSARALTVLHFIRIISELGSSENQPTKCDSTLQIVAGTYEGMLYGWEASTKDLTGKKPKSALKMVYGYPAHTECIKALAMMMEHDGKTLLTGGNDEMIKIYNVKKKVEVGILMQHKGAITCLEYYGKSHVLSGSADNTICIWRTSDWNCIHILGGHHTLHHHVLARGPVNSIAVHPSGKLAFSVSKDKTLRMWNLVKGRSAYIRRLDQEATCVFLSQDGNRYGLVMGNHVSIFGSANAEVVCASLFEHLVGALEHKKRVHTAAFATNDLVVLGTDDGVLYLYRAQGQYDIPLLAKISHPDITARIRSLQVVAKVDANELPYVVLVSTNGVVQVYDLAQFSLSDSAFEANNAVEPVASARVFGTALPTGAKKPKQPKAAAVEPKKTATAVLAAPTIVVEHEVTTPASKTKRKAQDSTDIIPNGKKPKVENHGPPAPNNNNKAKKANKQRNK</sequence>
<keyword evidence="5" id="KW-1133">Transmembrane helix</keyword>
<dbReference type="SUPFAM" id="SSF50978">
    <property type="entry name" value="WD40 repeat-like"/>
    <property type="match status" value="1"/>
</dbReference>
<dbReference type="PROSITE" id="PS00678">
    <property type="entry name" value="WD_REPEATS_1"/>
    <property type="match status" value="1"/>
</dbReference>
<dbReference type="Gene3D" id="2.130.10.10">
    <property type="entry name" value="YVTN repeat-like/Quinoprotein amine dehydrogenase"/>
    <property type="match status" value="1"/>
</dbReference>
<dbReference type="EMBL" id="VJMI01010261">
    <property type="protein sequence ID" value="KAF0756391.1"/>
    <property type="molecule type" value="Genomic_DNA"/>
</dbReference>
<evidence type="ECO:0000313" key="6">
    <source>
        <dbReference type="EMBL" id="KAF0756391.1"/>
    </source>
</evidence>
<dbReference type="InterPro" id="IPR051959">
    <property type="entry name" value="PAK1-Kinase_Regulator"/>
</dbReference>
<evidence type="ECO:0000256" key="2">
    <source>
        <dbReference type="ARBA" id="ARBA00022737"/>
    </source>
</evidence>
<protein>
    <submittedName>
        <fullName evidence="6">Uncharacterized protein</fullName>
    </submittedName>
</protein>
<dbReference type="Proteomes" id="UP000469452">
    <property type="component" value="Unassembled WGS sequence"/>
</dbReference>
<accession>A0A6A5APG0</accession>
<dbReference type="InterPro" id="IPR015943">
    <property type="entry name" value="WD40/YVTN_repeat-like_dom_sf"/>
</dbReference>
<evidence type="ECO:0000256" key="4">
    <source>
        <dbReference type="SAM" id="MobiDB-lite"/>
    </source>
</evidence>
<keyword evidence="1 3" id="KW-0853">WD repeat</keyword>
<keyword evidence="5" id="KW-0812">Transmembrane</keyword>
<feature type="repeat" description="WD" evidence="3">
    <location>
        <begin position="431"/>
        <end position="465"/>
    </location>
</feature>
<keyword evidence="5" id="KW-0472">Membrane</keyword>
<comment type="caution">
    <text evidence="6">The sequence shown here is derived from an EMBL/GenBank/DDBJ whole genome shotgun (WGS) entry which is preliminary data.</text>
</comment>
<dbReference type="PROSITE" id="PS50082">
    <property type="entry name" value="WD_REPEATS_2"/>
    <property type="match status" value="2"/>
</dbReference>
<dbReference type="AlphaFoldDB" id="A0A6A5APG0"/>
<dbReference type="InterPro" id="IPR019775">
    <property type="entry name" value="WD40_repeat_CS"/>
</dbReference>
<evidence type="ECO:0000256" key="5">
    <source>
        <dbReference type="SAM" id="Phobius"/>
    </source>
</evidence>
<dbReference type="PANTHER" id="PTHR44675:SF1">
    <property type="entry name" value="P21-ACTIVATED PROTEIN KINASE-INTERACTING PROTEIN 1"/>
    <property type="match status" value="1"/>
</dbReference>
<dbReference type="VEuPathDB" id="FungiDB:H257_00843"/>
<evidence type="ECO:0000313" key="7">
    <source>
        <dbReference type="Proteomes" id="UP000469452"/>
    </source>
</evidence>
<name>A0A6A5APG0_APHAT</name>
<dbReference type="VEuPathDB" id="FungiDB:H257_00842"/>
<feature type="transmembrane region" description="Helical" evidence="5">
    <location>
        <begin position="174"/>
        <end position="193"/>
    </location>
</feature>
<dbReference type="InterPro" id="IPR001680">
    <property type="entry name" value="WD40_rpt"/>
</dbReference>
<feature type="repeat" description="WD" evidence="3">
    <location>
        <begin position="374"/>
        <end position="414"/>
    </location>
</feature>
<evidence type="ECO:0000256" key="1">
    <source>
        <dbReference type="ARBA" id="ARBA00022574"/>
    </source>
</evidence>
<dbReference type="Pfam" id="PF00400">
    <property type="entry name" value="WD40"/>
    <property type="match status" value="3"/>
</dbReference>
<feature type="transmembrane region" description="Helical" evidence="5">
    <location>
        <begin position="138"/>
        <end position="162"/>
    </location>
</feature>
<proteinExistence type="predicted"/>
<gene>
    <name evidence="6" type="ORF">AaE_004649</name>
</gene>
<dbReference type="InterPro" id="IPR036322">
    <property type="entry name" value="WD40_repeat_dom_sf"/>
</dbReference>
<dbReference type="PANTHER" id="PTHR44675">
    <property type="entry name" value="PAK1 INTERACTING PROTEIN 1"/>
    <property type="match status" value="1"/>
</dbReference>
<keyword evidence="2" id="KW-0677">Repeat</keyword>
<feature type="region of interest" description="Disordered" evidence="4">
    <location>
        <begin position="662"/>
        <end position="712"/>
    </location>
</feature>
<evidence type="ECO:0000256" key="3">
    <source>
        <dbReference type="PROSITE-ProRule" id="PRU00221"/>
    </source>
</evidence>
<dbReference type="SMART" id="SM00320">
    <property type="entry name" value="WD40"/>
    <property type="match status" value="4"/>
</dbReference>
<organism evidence="6 7">
    <name type="scientific">Aphanomyces astaci</name>
    <name type="common">Crayfish plague agent</name>
    <dbReference type="NCBI Taxonomy" id="112090"/>
    <lineage>
        <taxon>Eukaryota</taxon>
        <taxon>Sar</taxon>
        <taxon>Stramenopiles</taxon>
        <taxon>Oomycota</taxon>
        <taxon>Saprolegniomycetes</taxon>
        <taxon>Saprolegniales</taxon>
        <taxon>Verrucalvaceae</taxon>
        <taxon>Aphanomyces</taxon>
    </lineage>
</organism>